<dbReference type="AlphaFoldDB" id="A0A974CNB0"/>
<reference evidence="2" key="1">
    <citation type="journal article" date="2016" name="Nature">
        <title>Genome evolution in the allotetraploid frog Xenopus laevis.</title>
        <authorList>
            <person name="Session A.M."/>
            <person name="Uno Y."/>
            <person name="Kwon T."/>
            <person name="Chapman J.A."/>
            <person name="Toyoda A."/>
            <person name="Takahashi S."/>
            <person name="Fukui A."/>
            <person name="Hikosaka A."/>
            <person name="Suzuki A."/>
            <person name="Kondo M."/>
            <person name="van Heeringen S.J."/>
            <person name="Quigley I."/>
            <person name="Heinz S."/>
            <person name="Ogino H."/>
            <person name="Ochi H."/>
            <person name="Hellsten U."/>
            <person name="Lyons J.B."/>
            <person name="Simakov O."/>
            <person name="Putnam N."/>
            <person name="Stites J."/>
            <person name="Kuroki Y."/>
            <person name="Tanaka T."/>
            <person name="Michiue T."/>
            <person name="Watanabe M."/>
            <person name="Bogdanovic O."/>
            <person name="Lister R."/>
            <person name="Georgiou G."/>
            <person name="Paranjpe S.S."/>
            <person name="van Kruijsbergen I."/>
            <person name="Shu S."/>
            <person name="Carlson J."/>
            <person name="Kinoshita T."/>
            <person name="Ohta Y."/>
            <person name="Mawaribuchi S."/>
            <person name="Jenkins J."/>
            <person name="Grimwood J."/>
            <person name="Schmutz J."/>
            <person name="Mitros T."/>
            <person name="Mozaffari S.V."/>
            <person name="Suzuki Y."/>
            <person name="Haramoto Y."/>
            <person name="Yamamoto T.S."/>
            <person name="Takagi C."/>
            <person name="Heald R."/>
            <person name="Miller K."/>
            <person name="Haudenschild C."/>
            <person name="Kitzman J."/>
            <person name="Nakayama T."/>
            <person name="Izutsu Y."/>
            <person name="Robert J."/>
            <person name="Fortriede J."/>
            <person name="Burns K."/>
            <person name="Lotay V."/>
            <person name="Karimi K."/>
            <person name="Yasuoka Y."/>
            <person name="Dichmann D.S."/>
            <person name="Flajnik M.F."/>
            <person name="Houston D.W."/>
            <person name="Shendure J."/>
            <person name="DuPasquier L."/>
            <person name="Vize P.D."/>
            <person name="Zorn A.M."/>
            <person name="Ito M."/>
            <person name="Marcotte E.M."/>
            <person name="Wallingford J.B."/>
            <person name="Ito Y."/>
            <person name="Asashima M."/>
            <person name="Ueno N."/>
            <person name="Matsuda Y."/>
            <person name="Veenstra G.J."/>
            <person name="Fujiyama A."/>
            <person name="Harland R.M."/>
            <person name="Taira M."/>
            <person name="Rokhsar D.S."/>
        </authorList>
    </citation>
    <scope>NUCLEOTIDE SEQUENCE [LARGE SCALE GENOMIC DNA]</scope>
    <source>
        <strain evidence="2">J</strain>
    </source>
</reference>
<dbReference type="Proteomes" id="UP000694892">
    <property type="component" value="Chromosome 6L"/>
</dbReference>
<proteinExistence type="predicted"/>
<sequence length="95" mass="11204">MCSMVIFHVRALVSETTHPENVWKKGHGTTLQCCWFLFTPRYYFPFIFCLSRDRDEKHFVVLYCQQSKTCLQCQYAQLRVCCTPQILSLDRGTPC</sequence>
<name>A0A974CNB0_XENLA</name>
<organism evidence="1 2">
    <name type="scientific">Xenopus laevis</name>
    <name type="common">African clawed frog</name>
    <dbReference type="NCBI Taxonomy" id="8355"/>
    <lineage>
        <taxon>Eukaryota</taxon>
        <taxon>Metazoa</taxon>
        <taxon>Chordata</taxon>
        <taxon>Craniata</taxon>
        <taxon>Vertebrata</taxon>
        <taxon>Euteleostomi</taxon>
        <taxon>Amphibia</taxon>
        <taxon>Batrachia</taxon>
        <taxon>Anura</taxon>
        <taxon>Pipoidea</taxon>
        <taxon>Pipidae</taxon>
        <taxon>Xenopodinae</taxon>
        <taxon>Xenopus</taxon>
        <taxon>Xenopus</taxon>
    </lineage>
</organism>
<evidence type="ECO:0000313" key="2">
    <source>
        <dbReference type="Proteomes" id="UP000694892"/>
    </source>
</evidence>
<evidence type="ECO:0000313" key="1">
    <source>
        <dbReference type="EMBL" id="OCT75816.1"/>
    </source>
</evidence>
<accession>A0A974CNB0</accession>
<gene>
    <name evidence="1" type="ORF">XELAEV_18031003mg</name>
</gene>
<dbReference type="EMBL" id="CM004476">
    <property type="protein sequence ID" value="OCT75816.1"/>
    <property type="molecule type" value="Genomic_DNA"/>
</dbReference>
<protein>
    <submittedName>
        <fullName evidence="1">Uncharacterized protein</fullName>
    </submittedName>
</protein>